<dbReference type="EMBL" id="CP126980">
    <property type="protein sequence ID" value="WIM98721.1"/>
    <property type="molecule type" value="Genomic_DNA"/>
</dbReference>
<organism evidence="2 3">
    <name type="scientific">Actinoplanes oblitus</name>
    <dbReference type="NCBI Taxonomy" id="3040509"/>
    <lineage>
        <taxon>Bacteria</taxon>
        <taxon>Bacillati</taxon>
        <taxon>Actinomycetota</taxon>
        <taxon>Actinomycetes</taxon>
        <taxon>Micromonosporales</taxon>
        <taxon>Micromonosporaceae</taxon>
        <taxon>Actinoplanes</taxon>
    </lineage>
</organism>
<protein>
    <submittedName>
        <fullName evidence="2">Uncharacterized protein</fullName>
    </submittedName>
</protein>
<dbReference type="Proteomes" id="UP001240150">
    <property type="component" value="Chromosome"/>
</dbReference>
<sequence length="59" mass="6370">MDRRPGFTEDYAAPDPAIARFEPAVTNNGSLLDAADEDDRSETTLGLPLDAVEARAARH</sequence>
<reference evidence="2 3" key="1">
    <citation type="submission" date="2023-06" db="EMBL/GenBank/DDBJ databases">
        <authorList>
            <person name="Yushchuk O."/>
            <person name="Binda E."/>
            <person name="Ruckert-Reed C."/>
            <person name="Fedorenko V."/>
            <person name="Kalinowski J."/>
            <person name="Marinelli F."/>
        </authorList>
    </citation>
    <scope>NUCLEOTIDE SEQUENCE [LARGE SCALE GENOMIC DNA]</scope>
    <source>
        <strain evidence="2 3">NRRL 3884</strain>
    </source>
</reference>
<dbReference type="RefSeq" id="WP_284920102.1">
    <property type="nucleotide sequence ID" value="NZ_CP126980.1"/>
</dbReference>
<proteinExistence type="predicted"/>
<name>A0ABY8WLE4_9ACTN</name>
<evidence type="ECO:0000313" key="2">
    <source>
        <dbReference type="EMBL" id="WIM98721.1"/>
    </source>
</evidence>
<accession>A0ABY8WLE4</accession>
<evidence type="ECO:0000256" key="1">
    <source>
        <dbReference type="SAM" id="MobiDB-lite"/>
    </source>
</evidence>
<feature type="region of interest" description="Disordered" evidence="1">
    <location>
        <begin position="30"/>
        <end position="59"/>
    </location>
</feature>
<keyword evidence="3" id="KW-1185">Reference proteome</keyword>
<evidence type="ECO:0000313" key="3">
    <source>
        <dbReference type="Proteomes" id="UP001240150"/>
    </source>
</evidence>
<gene>
    <name evidence="2" type="ORF">ACTOB_002330</name>
</gene>